<evidence type="ECO:0000313" key="4">
    <source>
        <dbReference type="EMBL" id="QMV85521.1"/>
    </source>
</evidence>
<dbReference type="Proteomes" id="UP000515570">
    <property type="component" value="Chromosome"/>
</dbReference>
<dbReference type="EMBL" id="CP059833">
    <property type="protein sequence ID" value="QMV85521.1"/>
    <property type="molecule type" value="Genomic_DNA"/>
</dbReference>
<gene>
    <name evidence="4" type="primary">arfB</name>
    <name evidence="4" type="ORF">HW450_01875</name>
</gene>
<dbReference type="GO" id="GO:0003747">
    <property type="term" value="F:translation release factor activity"/>
    <property type="evidence" value="ECO:0007669"/>
    <property type="project" value="InterPro"/>
</dbReference>
<dbReference type="Pfam" id="PF00472">
    <property type="entry name" value="RF-1"/>
    <property type="match status" value="1"/>
</dbReference>
<evidence type="ECO:0000313" key="5">
    <source>
        <dbReference type="Proteomes" id="UP000515570"/>
    </source>
</evidence>
<dbReference type="InterPro" id="IPR045853">
    <property type="entry name" value="Pep_chain_release_fac_I_sf"/>
</dbReference>
<dbReference type="PANTHER" id="PTHR47814">
    <property type="entry name" value="PEPTIDYL-TRNA HYDROLASE ARFB"/>
    <property type="match status" value="1"/>
</dbReference>
<dbReference type="AlphaFoldDB" id="A0A7G5FFY0"/>
<feature type="compositionally biased region" description="Basic residues" evidence="2">
    <location>
        <begin position="112"/>
        <end position="132"/>
    </location>
</feature>
<organism evidence="4 5">
    <name type="scientific">Corynebacterium hindlerae</name>
    <dbReference type="NCBI Taxonomy" id="699041"/>
    <lineage>
        <taxon>Bacteria</taxon>
        <taxon>Bacillati</taxon>
        <taxon>Actinomycetota</taxon>
        <taxon>Actinomycetes</taxon>
        <taxon>Mycobacteriales</taxon>
        <taxon>Corynebacteriaceae</taxon>
        <taxon>Corynebacterium</taxon>
    </lineage>
</organism>
<dbReference type="NCBIfam" id="NF006718">
    <property type="entry name" value="PRK09256.1"/>
    <property type="match status" value="1"/>
</dbReference>
<feature type="domain" description="Prokaryotic-type class I peptide chain release factors" evidence="3">
    <location>
        <begin position="29"/>
        <end position="45"/>
    </location>
</feature>
<dbReference type="SUPFAM" id="SSF75620">
    <property type="entry name" value="Release factor"/>
    <property type="match status" value="1"/>
</dbReference>
<keyword evidence="5" id="KW-1185">Reference proteome</keyword>
<evidence type="ECO:0000259" key="3">
    <source>
        <dbReference type="PROSITE" id="PS00745"/>
    </source>
</evidence>
<dbReference type="GO" id="GO:0072344">
    <property type="term" value="P:rescue of stalled ribosome"/>
    <property type="evidence" value="ECO:0007669"/>
    <property type="project" value="TreeGrafter"/>
</dbReference>
<dbReference type="Gene3D" id="3.30.160.20">
    <property type="match status" value="1"/>
</dbReference>
<proteinExistence type="inferred from homology"/>
<reference evidence="4 5" key="1">
    <citation type="submission" date="2020-07" db="EMBL/GenBank/DDBJ databases">
        <title>non toxigenic Corynebacterium sp. nov from a clinical source.</title>
        <authorList>
            <person name="Bernier A.-M."/>
            <person name="Bernard K."/>
        </authorList>
    </citation>
    <scope>NUCLEOTIDE SEQUENCE [LARGE SCALE GENOMIC DNA]</scope>
    <source>
        <strain evidence="5">NML 93-0612</strain>
    </source>
</reference>
<dbReference type="RefSeq" id="WP_182386342.1">
    <property type="nucleotide sequence ID" value="NZ_CP059833.1"/>
</dbReference>
<protein>
    <submittedName>
        <fullName evidence="4">Aminoacyl-tRNA hydrolase</fullName>
        <ecNumber evidence="4">3.1.1.29</ecNumber>
    </submittedName>
</protein>
<comment type="similarity">
    <text evidence="1">Belongs to the prokaryotic/mitochondrial release factor family.</text>
</comment>
<name>A0A7G5FFY0_9CORY</name>
<accession>A0A7G5FFY0</accession>
<dbReference type="PROSITE" id="PS00745">
    <property type="entry name" value="RF_PROK_I"/>
    <property type="match status" value="1"/>
</dbReference>
<dbReference type="GO" id="GO:0004045">
    <property type="term" value="F:peptidyl-tRNA hydrolase activity"/>
    <property type="evidence" value="ECO:0007669"/>
    <property type="project" value="UniProtKB-EC"/>
</dbReference>
<dbReference type="PANTHER" id="PTHR47814:SF1">
    <property type="entry name" value="PEPTIDYL-TRNA HYDROLASE ARFB"/>
    <property type="match status" value="1"/>
</dbReference>
<evidence type="ECO:0000256" key="1">
    <source>
        <dbReference type="ARBA" id="ARBA00010835"/>
    </source>
</evidence>
<dbReference type="EC" id="3.1.1.29" evidence="4"/>
<feature type="region of interest" description="Disordered" evidence="2">
    <location>
        <begin position="100"/>
        <end position="148"/>
    </location>
</feature>
<dbReference type="InterPro" id="IPR000352">
    <property type="entry name" value="Pep_chain_release_fac_I"/>
</dbReference>
<sequence length="148" mass="16267">MDPLTIAPGPGLPRGLVIPAAELRERFARSGGPGGQGVNTTDSKVQLSVDLATLTVFSDAHRRRALRNLAARLDGTVLTVSVAAQRSQVRNRAEARRRLGELLREAVAPPPPKRRPTRPTRAALRRRKAAKQRRSEIKANRRRPMSGF</sequence>
<evidence type="ECO:0000256" key="2">
    <source>
        <dbReference type="SAM" id="MobiDB-lite"/>
    </source>
</evidence>
<dbReference type="GO" id="GO:0043022">
    <property type="term" value="F:ribosome binding"/>
    <property type="evidence" value="ECO:0007669"/>
    <property type="project" value="TreeGrafter"/>
</dbReference>
<keyword evidence="4" id="KW-0378">Hydrolase</keyword>